<sequence>MQICPSCSGILEKTDTYLVCTECASIVSDETLVHQKDQYLKYCEEQAALVSQQTTTTSTSKLGTKEEFNVNRTKKTTKKSDNSQSIVNTSKRTIDVKGFDFETQEKLQTYAPKLHLQNYIEEMEKYMETSCKCVERDSIF</sequence>
<dbReference type="EMBL" id="LODT01000048">
    <property type="protein sequence ID" value="KYQ88694.1"/>
    <property type="molecule type" value="Genomic_DNA"/>
</dbReference>
<reference evidence="1 2" key="1">
    <citation type="submission" date="2015-12" db="EMBL/GenBank/DDBJ databases">
        <title>Dictyostelia acquired genes for synthesis and detection of signals that induce cell-type specialization by lateral gene transfer from prokaryotes.</title>
        <authorList>
            <person name="Gloeckner G."/>
            <person name="Schaap P."/>
        </authorList>
    </citation>
    <scope>NUCLEOTIDE SEQUENCE [LARGE SCALE GENOMIC DNA]</scope>
    <source>
        <strain evidence="1 2">TK</strain>
    </source>
</reference>
<proteinExistence type="predicted"/>
<gene>
    <name evidence="1" type="ORF">DLAC_11823</name>
</gene>
<dbReference type="InParanoid" id="A0A151Z4H0"/>
<protein>
    <submittedName>
        <fullName evidence="1">Uncharacterized protein</fullName>
    </submittedName>
</protein>
<evidence type="ECO:0000313" key="2">
    <source>
        <dbReference type="Proteomes" id="UP000076078"/>
    </source>
</evidence>
<dbReference type="Proteomes" id="UP000076078">
    <property type="component" value="Unassembled WGS sequence"/>
</dbReference>
<evidence type="ECO:0000313" key="1">
    <source>
        <dbReference type="EMBL" id="KYQ88694.1"/>
    </source>
</evidence>
<organism evidence="1 2">
    <name type="scientific">Tieghemostelium lacteum</name>
    <name type="common">Slime mold</name>
    <name type="synonym">Dictyostelium lacteum</name>
    <dbReference type="NCBI Taxonomy" id="361077"/>
    <lineage>
        <taxon>Eukaryota</taxon>
        <taxon>Amoebozoa</taxon>
        <taxon>Evosea</taxon>
        <taxon>Eumycetozoa</taxon>
        <taxon>Dictyostelia</taxon>
        <taxon>Dictyosteliales</taxon>
        <taxon>Raperosteliaceae</taxon>
        <taxon>Tieghemostelium</taxon>
    </lineage>
</organism>
<keyword evidence="2" id="KW-1185">Reference proteome</keyword>
<dbReference type="AlphaFoldDB" id="A0A151Z4H0"/>
<name>A0A151Z4H0_TIELA</name>
<comment type="caution">
    <text evidence="1">The sequence shown here is derived from an EMBL/GenBank/DDBJ whole genome shotgun (WGS) entry which is preliminary data.</text>
</comment>
<accession>A0A151Z4H0</accession>